<comment type="subcellular location">
    <subcellularLocation>
        <location evidence="1">Cell membrane</location>
        <topology evidence="1">Single-pass membrane protein</topology>
    </subcellularLocation>
    <subcellularLocation>
        <location evidence="7">Cell membrane</location>
        <topology evidence="7">Single-pass type II membrane protein</topology>
    </subcellularLocation>
</comment>
<evidence type="ECO:0000256" key="6">
    <source>
        <dbReference type="ARBA" id="ARBA00023136"/>
    </source>
</evidence>
<dbReference type="PANTHER" id="PTHR30558">
    <property type="entry name" value="EXBD MEMBRANE COMPONENT OF PMF-DRIVEN MACROMOLECULE IMPORT SYSTEM"/>
    <property type="match status" value="1"/>
</dbReference>
<dbReference type="InterPro" id="IPR003400">
    <property type="entry name" value="ExbD"/>
</dbReference>
<evidence type="ECO:0000313" key="9">
    <source>
        <dbReference type="EMBL" id="PWG63276.1"/>
    </source>
</evidence>
<keyword evidence="7" id="KW-0813">Transport</keyword>
<keyword evidence="5 8" id="KW-1133">Transmembrane helix</keyword>
<dbReference type="AlphaFoldDB" id="A0A2U2N255"/>
<dbReference type="Gene3D" id="3.30.420.270">
    <property type="match status" value="1"/>
</dbReference>
<comment type="caution">
    <text evidence="9">The sequence shown here is derived from an EMBL/GenBank/DDBJ whole genome shotgun (WGS) entry which is preliminary data.</text>
</comment>
<protein>
    <submittedName>
        <fullName evidence="9">Biopolymer transporter ExbD</fullName>
    </submittedName>
</protein>
<evidence type="ECO:0000256" key="4">
    <source>
        <dbReference type="ARBA" id="ARBA00022692"/>
    </source>
</evidence>
<dbReference type="OrthoDB" id="9793581at2"/>
<keyword evidence="10" id="KW-1185">Reference proteome</keyword>
<sequence length="146" mass="15872">MSVSRPRAHRPFRIERPQRPARALISLTPLIDVVFILLVFFLLASSFLDWRAVTLQPAAGGGNDSAVAALLVEVRTGDLRLGGRVVDRRALIATVTRQVAGSPDRRILVRPAAGVPLQRTVDVLDDLRRAGARRLALIDGGQETPP</sequence>
<proteinExistence type="inferred from homology"/>
<keyword evidence="3" id="KW-1003">Cell membrane</keyword>
<dbReference type="GO" id="GO:0015031">
    <property type="term" value="P:protein transport"/>
    <property type="evidence" value="ECO:0007669"/>
    <property type="project" value="UniProtKB-KW"/>
</dbReference>
<dbReference type="Proteomes" id="UP000245474">
    <property type="component" value="Unassembled WGS sequence"/>
</dbReference>
<evidence type="ECO:0000256" key="3">
    <source>
        <dbReference type="ARBA" id="ARBA00022475"/>
    </source>
</evidence>
<dbReference type="PANTHER" id="PTHR30558:SF3">
    <property type="entry name" value="BIOPOLYMER TRANSPORT PROTEIN EXBD-RELATED"/>
    <property type="match status" value="1"/>
</dbReference>
<dbReference type="RefSeq" id="WP_109678554.1">
    <property type="nucleotide sequence ID" value="NZ_CP086615.1"/>
</dbReference>
<name>A0A2U2N255_9GAMM</name>
<keyword evidence="6 8" id="KW-0472">Membrane</keyword>
<feature type="transmembrane region" description="Helical" evidence="8">
    <location>
        <begin position="21"/>
        <end position="44"/>
    </location>
</feature>
<evidence type="ECO:0000313" key="10">
    <source>
        <dbReference type="Proteomes" id="UP000245474"/>
    </source>
</evidence>
<evidence type="ECO:0000256" key="1">
    <source>
        <dbReference type="ARBA" id="ARBA00004162"/>
    </source>
</evidence>
<evidence type="ECO:0000256" key="8">
    <source>
        <dbReference type="SAM" id="Phobius"/>
    </source>
</evidence>
<dbReference type="Pfam" id="PF02472">
    <property type="entry name" value="ExbD"/>
    <property type="match status" value="1"/>
</dbReference>
<evidence type="ECO:0000256" key="2">
    <source>
        <dbReference type="ARBA" id="ARBA00005811"/>
    </source>
</evidence>
<reference evidence="9 10" key="1">
    <citation type="submission" date="2018-05" db="EMBL/GenBank/DDBJ databases">
        <title>Spiribacter halobius sp. nov., a moderately halophilic bacterium isolated from marine solar saltern.</title>
        <authorList>
            <person name="Zheng W.-S."/>
            <person name="Lu D.-C."/>
            <person name="Du Z.-J."/>
        </authorList>
    </citation>
    <scope>NUCLEOTIDE SEQUENCE [LARGE SCALE GENOMIC DNA]</scope>
    <source>
        <strain evidence="9 10">E85</strain>
    </source>
</reference>
<gene>
    <name evidence="9" type="ORF">DEM34_09390</name>
</gene>
<organism evidence="9 10">
    <name type="scientific">Sediminicurvatus halobius</name>
    <dbReference type="NCBI Taxonomy" id="2182432"/>
    <lineage>
        <taxon>Bacteria</taxon>
        <taxon>Pseudomonadati</taxon>
        <taxon>Pseudomonadota</taxon>
        <taxon>Gammaproteobacteria</taxon>
        <taxon>Chromatiales</taxon>
        <taxon>Ectothiorhodospiraceae</taxon>
        <taxon>Sediminicurvatus</taxon>
    </lineage>
</organism>
<dbReference type="EMBL" id="QFFI01000012">
    <property type="protein sequence ID" value="PWG63276.1"/>
    <property type="molecule type" value="Genomic_DNA"/>
</dbReference>
<keyword evidence="7" id="KW-0653">Protein transport</keyword>
<comment type="similarity">
    <text evidence="2 7">Belongs to the ExbD/TolR family.</text>
</comment>
<evidence type="ECO:0000256" key="7">
    <source>
        <dbReference type="RuleBase" id="RU003879"/>
    </source>
</evidence>
<evidence type="ECO:0000256" key="5">
    <source>
        <dbReference type="ARBA" id="ARBA00022989"/>
    </source>
</evidence>
<keyword evidence="4 7" id="KW-0812">Transmembrane</keyword>
<dbReference type="GO" id="GO:0022857">
    <property type="term" value="F:transmembrane transporter activity"/>
    <property type="evidence" value="ECO:0007669"/>
    <property type="project" value="InterPro"/>
</dbReference>
<dbReference type="GO" id="GO:0005886">
    <property type="term" value="C:plasma membrane"/>
    <property type="evidence" value="ECO:0007669"/>
    <property type="project" value="UniProtKB-SubCell"/>
</dbReference>
<accession>A0A2U2N255</accession>